<keyword evidence="3" id="KW-1185">Reference proteome</keyword>
<gene>
    <name evidence="2" type="ORF">JCM7686_1755</name>
</gene>
<dbReference type="AlphaFoldDB" id="S5YUD5"/>
<evidence type="ECO:0000313" key="3">
    <source>
        <dbReference type="Proteomes" id="UP000015480"/>
    </source>
</evidence>
<dbReference type="PANTHER" id="PTHR47472:SF1">
    <property type="entry name" value="DUF1446-DOMAIN-CONTAINING PROTEIN"/>
    <property type="match status" value="1"/>
</dbReference>
<proteinExistence type="predicted"/>
<accession>S5YUD5</accession>
<dbReference type="PANTHER" id="PTHR47472">
    <property type="entry name" value="PROPIONYL-COA CARBOXYLASE"/>
    <property type="match status" value="1"/>
</dbReference>
<dbReference type="Proteomes" id="UP000015480">
    <property type="component" value="Chromosome"/>
</dbReference>
<organism evidence="2 3">
    <name type="scientific">Paracoccus aminophilus JCM 7686</name>
    <dbReference type="NCBI Taxonomy" id="1367847"/>
    <lineage>
        <taxon>Bacteria</taxon>
        <taxon>Pseudomonadati</taxon>
        <taxon>Pseudomonadota</taxon>
        <taxon>Alphaproteobacteria</taxon>
        <taxon>Rhodobacterales</taxon>
        <taxon>Paracoccaceae</taxon>
        <taxon>Paracoccus</taxon>
    </lineage>
</organism>
<dbReference type="Pfam" id="PF07287">
    <property type="entry name" value="AtuA"/>
    <property type="match status" value="1"/>
</dbReference>
<sequence length="444" mass="47192">MRTIRLGAGAGYSGDRIDPAVDLVRRGALDYLIFECLAERTIALAQLERRRDPESGFDPLLVRRMEAILPEAARRATRIITNMGAASPRKAAERVAEVARDLGLSGLKIAAVDGDDVLETVLGGDWPVLEHEARVADYRARIISANAYLGVGGILSALAQGADVIITGRVADAALYLAPMIHEFGWALGDWDRLAQGTLVGHLLECAGQISGGYFADPGVKDVPGLDRLGFPLAEVSADGTAVITKLPETGGQISLATCKEQLLYEVHDPESYLQPDLVADFSSVEMEELGPDRIRISGARGKAATGLLKVSIGYEDSWLGEGQMSYGGVSAVGRARLAQEIIRQRLAQHGAGIQELKTDLIGLDALGARPNPTEPPEVRLRVIGRTATEAEARLICEEVEALYTNGPAGGGGARKSVTHLIGVISTLIPEARVVPAVTMLESL</sequence>
<protein>
    <recommendedName>
        <fullName evidence="1">Acyclic terpene utilisation N-terminal domain-containing protein</fullName>
    </recommendedName>
</protein>
<evidence type="ECO:0000313" key="2">
    <source>
        <dbReference type="EMBL" id="AGT08856.1"/>
    </source>
</evidence>
<feature type="domain" description="Acyclic terpene utilisation N-terminal" evidence="1">
    <location>
        <begin position="4"/>
        <end position="439"/>
    </location>
</feature>
<dbReference type="InterPro" id="IPR010839">
    <property type="entry name" value="AtuA_N"/>
</dbReference>
<evidence type="ECO:0000259" key="1">
    <source>
        <dbReference type="Pfam" id="PF07287"/>
    </source>
</evidence>
<reference evidence="2 3" key="1">
    <citation type="journal article" date="2014" name="BMC Genomics">
        <title>Architecture and functions of a multipartite genome of the methylotrophic bacterium Paracoccus aminophilus JCM 7686, containing primary and secondary chromids.</title>
        <authorList>
            <person name="Dziewit L."/>
            <person name="Czarnecki J."/>
            <person name="Wibberg D."/>
            <person name="Radlinska M."/>
            <person name="Mrozek P."/>
            <person name="Szymczak M."/>
            <person name="Schluter A."/>
            <person name="Puhler A."/>
            <person name="Bartosik D."/>
        </authorList>
    </citation>
    <scope>NUCLEOTIDE SEQUENCE [LARGE SCALE GENOMIC DNA]</scope>
    <source>
        <strain evidence="2">JCM 7686</strain>
    </source>
</reference>
<dbReference type="OrthoDB" id="9763456at2"/>
<dbReference type="STRING" id="1367847.JCM7686_1755"/>
<dbReference type="HOGENOM" id="CLU_012617_1_1_5"/>
<dbReference type="PATRIC" id="fig|1367847.3.peg.1738"/>
<dbReference type="eggNOG" id="COG3185">
    <property type="taxonomic scope" value="Bacteria"/>
</dbReference>
<dbReference type="RefSeq" id="WP_020950494.1">
    <property type="nucleotide sequence ID" value="NC_022041.1"/>
</dbReference>
<dbReference type="KEGG" id="pami:JCM7686_1755"/>
<dbReference type="EMBL" id="CP006650">
    <property type="protein sequence ID" value="AGT08856.1"/>
    <property type="molecule type" value="Genomic_DNA"/>
</dbReference>
<name>S5YUD5_PARAH</name>